<accession>A0AB38A6E2</accession>
<dbReference type="Proteomes" id="UP000183687">
    <property type="component" value="Unassembled WGS sequence"/>
</dbReference>
<evidence type="ECO:0000259" key="1">
    <source>
        <dbReference type="PROSITE" id="PS51733"/>
    </source>
</evidence>
<dbReference type="RefSeq" id="WP_057002090.1">
    <property type="nucleotide sequence ID" value="NZ_FNSH01000001.1"/>
</dbReference>
<dbReference type="PANTHER" id="PTHR12835:SF5">
    <property type="entry name" value="BIOTIN--PROTEIN LIGASE"/>
    <property type="match status" value="1"/>
</dbReference>
<dbReference type="PROSITE" id="PS51733">
    <property type="entry name" value="BPL_LPL_CATALYTIC"/>
    <property type="match status" value="1"/>
</dbReference>
<dbReference type="Gene3D" id="3.30.930.10">
    <property type="entry name" value="Bira Bifunctional Protein, Domain 2"/>
    <property type="match status" value="1"/>
</dbReference>
<dbReference type="GO" id="GO:0005737">
    <property type="term" value="C:cytoplasm"/>
    <property type="evidence" value="ECO:0007669"/>
    <property type="project" value="TreeGrafter"/>
</dbReference>
<keyword evidence="2" id="KW-0436">Ligase</keyword>
<dbReference type="InterPro" id="IPR004143">
    <property type="entry name" value="BPL_LPL_catalytic"/>
</dbReference>
<reference evidence="2 3" key="1">
    <citation type="submission" date="2016-10" db="EMBL/GenBank/DDBJ databases">
        <authorList>
            <person name="Varghese N."/>
            <person name="Submissions S."/>
        </authorList>
    </citation>
    <scope>NUCLEOTIDE SEQUENCE [LARGE SCALE GENOMIC DNA]</scope>
    <source>
        <strain evidence="2 3">DSM 20586</strain>
    </source>
</reference>
<comment type="caution">
    <text evidence="2">The sequence shown here is derived from an EMBL/GenBank/DDBJ whole genome shotgun (WGS) entry which is preliminary data.</text>
</comment>
<dbReference type="Pfam" id="PF03099">
    <property type="entry name" value="BPL_LplA_LipB"/>
    <property type="match status" value="1"/>
</dbReference>
<dbReference type="EMBL" id="FNSH01000001">
    <property type="protein sequence ID" value="SEB64706.1"/>
    <property type="molecule type" value="Genomic_DNA"/>
</dbReference>
<sequence length="264" mass="28526">MQHLSATYLSTCKNSIETAKDRAREGAPHATLLYSGLQKEGRARMGRIWHSVEGCLHIALIVRPQVGMAYLSGLTTVCSFGVLDALRSLGATDVRPKWPNDLMYNGHKLGSVFVEAGWGEGVFAVCGIYLNVNQNPQLAQRISSSFDGSPRPAAPAFLSDVLANLEYEQLATTIGTAVLDRVDAWEQMIVSGRSAAGPIVSVLNEYYDQMDLLAQNVEVVLPDGRVAVTGMLAGMDIWGRVTVLDAQGREHEIAPEQASVRPAS</sequence>
<dbReference type="GO" id="GO:0004077">
    <property type="term" value="F:biotin--[biotin carboxyl-carrier protein] ligase activity"/>
    <property type="evidence" value="ECO:0007669"/>
    <property type="project" value="TreeGrafter"/>
</dbReference>
<dbReference type="AlphaFoldDB" id="A0AB38A6E2"/>
<protein>
    <submittedName>
        <fullName evidence="2">BirA, biotin-[acetyl-CoA-carboxylase] ligase region</fullName>
    </submittedName>
</protein>
<evidence type="ECO:0000313" key="2">
    <source>
        <dbReference type="EMBL" id="SEB64706.1"/>
    </source>
</evidence>
<dbReference type="SUPFAM" id="SSF55681">
    <property type="entry name" value="Class II aaRS and biotin synthetases"/>
    <property type="match status" value="1"/>
</dbReference>
<dbReference type="PANTHER" id="PTHR12835">
    <property type="entry name" value="BIOTIN PROTEIN LIGASE"/>
    <property type="match status" value="1"/>
</dbReference>
<organism evidence="2 3">
    <name type="scientific">Atopobium minutum</name>
    <dbReference type="NCBI Taxonomy" id="1381"/>
    <lineage>
        <taxon>Bacteria</taxon>
        <taxon>Bacillati</taxon>
        <taxon>Actinomycetota</taxon>
        <taxon>Coriobacteriia</taxon>
        <taxon>Coriobacteriales</taxon>
        <taxon>Atopobiaceae</taxon>
        <taxon>Atopobium</taxon>
    </lineage>
</organism>
<name>A0AB38A6E2_9ACTN</name>
<gene>
    <name evidence="2" type="ORF">SAMN04489746_0802</name>
</gene>
<dbReference type="InterPro" id="IPR045864">
    <property type="entry name" value="aa-tRNA-synth_II/BPL/LPL"/>
</dbReference>
<feature type="domain" description="BPL/LPL catalytic" evidence="1">
    <location>
        <begin position="1"/>
        <end position="186"/>
    </location>
</feature>
<proteinExistence type="predicted"/>
<evidence type="ECO:0000313" key="3">
    <source>
        <dbReference type="Proteomes" id="UP000183687"/>
    </source>
</evidence>